<proteinExistence type="predicted"/>
<feature type="transmembrane region" description="Helical" evidence="1">
    <location>
        <begin position="46"/>
        <end position="66"/>
    </location>
</feature>
<feature type="transmembrane region" description="Helical" evidence="1">
    <location>
        <begin position="7"/>
        <end position="26"/>
    </location>
</feature>
<evidence type="ECO:0000313" key="3">
    <source>
        <dbReference type="Proteomes" id="UP000680045"/>
    </source>
</evidence>
<dbReference type="AlphaFoldDB" id="A0A941FK47"/>
<evidence type="ECO:0000256" key="1">
    <source>
        <dbReference type="SAM" id="Phobius"/>
    </source>
</evidence>
<evidence type="ECO:0000313" key="2">
    <source>
        <dbReference type="EMBL" id="MBR8644254.1"/>
    </source>
</evidence>
<gene>
    <name evidence="2" type="ORF">KEH51_05220</name>
</gene>
<reference evidence="2" key="1">
    <citation type="submission" date="2021-04" db="EMBL/GenBank/DDBJ databases">
        <title>Whole genome sequencing of Enterococci isolates from hospitalized patients.</title>
        <authorList>
            <person name="Ogoti B.M."/>
            <person name="Onyambu F.G."/>
        </authorList>
    </citation>
    <scope>NUCLEOTIDE SEQUENCE</scope>
    <source>
        <strain evidence="2">242</strain>
    </source>
</reference>
<accession>A0A941FK47</accession>
<protein>
    <submittedName>
        <fullName evidence="2">Uncharacterized protein</fullName>
    </submittedName>
</protein>
<dbReference type="Proteomes" id="UP000680045">
    <property type="component" value="Unassembled WGS sequence"/>
</dbReference>
<name>A0A941FK47_9BACI</name>
<sequence length="97" mass="11412">MQFYTHTFVYLLEVLIVTKVITYFIGTTGNQPLFTTFKDYVFAYTLYQLFLLITFKLSDSLVVDGYTSIKTLLDRLQLYGEFDEKVPEELTDKIKKI</sequence>
<organism evidence="2 3">
    <name type="scientific">Peribacillus frigoritolerans</name>
    <dbReference type="NCBI Taxonomy" id="450367"/>
    <lineage>
        <taxon>Bacteria</taxon>
        <taxon>Bacillati</taxon>
        <taxon>Bacillota</taxon>
        <taxon>Bacilli</taxon>
        <taxon>Bacillales</taxon>
        <taxon>Bacillaceae</taxon>
        <taxon>Peribacillus</taxon>
    </lineage>
</organism>
<comment type="caution">
    <text evidence="2">The sequence shown here is derived from an EMBL/GenBank/DDBJ whole genome shotgun (WGS) entry which is preliminary data.</text>
</comment>
<keyword evidence="1" id="KW-0812">Transmembrane</keyword>
<keyword evidence="1" id="KW-1133">Transmembrane helix</keyword>
<dbReference type="EMBL" id="JAGTPW010000006">
    <property type="protein sequence ID" value="MBR8644254.1"/>
    <property type="molecule type" value="Genomic_DNA"/>
</dbReference>
<keyword evidence="1" id="KW-0472">Membrane</keyword>